<dbReference type="PANTHER" id="PTHR24305">
    <property type="entry name" value="CYTOCHROME P450"/>
    <property type="match status" value="1"/>
</dbReference>
<feature type="binding site" description="axial binding residue" evidence="5">
    <location>
        <position position="371"/>
    </location>
    <ligand>
        <name>heme</name>
        <dbReference type="ChEBI" id="CHEBI:30413"/>
    </ligand>
    <ligandPart>
        <name>Fe</name>
        <dbReference type="ChEBI" id="CHEBI:18248"/>
    </ligandPart>
</feature>
<keyword evidence="8" id="KW-1185">Reference proteome</keyword>
<keyword evidence="6" id="KW-0560">Oxidoreductase</keyword>
<dbReference type="PROSITE" id="PS00086">
    <property type="entry name" value="CYTOCHROME_P450"/>
    <property type="match status" value="1"/>
</dbReference>
<evidence type="ECO:0000256" key="2">
    <source>
        <dbReference type="ARBA" id="ARBA00010617"/>
    </source>
</evidence>
<dbReference type="PANTHER" id="PTHR24305:SF166">
    <property type="entry name" value="CYTOCHROME P450 12A4, MITOCHONDRIAL-RELATED"/>
    <property type="match status" value="1"/>
</dbReference>
<comment type="cofactor">
    <cofactor evidence="1 5">
        <name>heme</name>
        <dbReference type="ChEBI" id="CHEBI:30413"/>
    </cofactor>
</comment>
<dbReference type="Gene3D" id="1.10.630.10">
    <property type="entry name" value="Cytochrome P450"/>
    <property type="match status" value="1"/>
</dbReference>
<keyword evidence="5 6" id="KW-0349">Heme</keyword>
<proteinExistence type="inferred from homology"/>
<dbReference type="GO" id="GO:0005506">
    <property type="term" value="F:iron ion binding"/>
    <property type="evidence" value="ECO:0007669"/>
    <property type="project" value="InterPro"/>
</dbReference>
<comment type="similarity">
    <text evidence="2 6">Belongs to the cytochrome P450 family.</text>
</comment>
<dbReference type="GO" id="GO:0016705">
    <property type="term" value="F:oxidoreductase activity, acting on paired donors, with incorporation or reduction of molecular oxygen"/>
    <property type="evidence" value="ECO:0007669"/>
    <property type="project" value="InterPro"/>
</dbReference>
<dbReference type="EMBL" id="LWCI01000108">
    <property type="protein sequence ID" value="KZS62302.1"/>
    <property type="molecule type" value="Genomic_DNA"/>
</dbReference>
<dbReference type="InterPro" id="IPR017972">
    <property type="entry name" value="Cyt_P450_CS"/>
</dbReference>
<name>A0A164ABB5_9MYCO</name>
<dbReference type="InterPro" id="IPR001128">
    <property type="entry name" value="Cyt_P450"/>
</dbReference>
<evidence type="ECO:0000256" key="1">
    <source>
        <dbReference type="ARBA" id="ARBA00001971"/>
    </source>
</evidence>
<dbReference type="AlphaFoldDB" id="A0A164ABB5"/>
<protein>
    <submittedName>
        <fullName evidence="7">Cytochrome P450</fullName>
    </submittedName>
</protein>
<evidence type="ECO:0000256" key="5">
    <source>
        <dbReference type="PIRSR" id="PIRSR602403-1"/>
    </source>
</evidence>
<evidence type="ECO:0000256" key="4">
    <source>
        <dbReference type="ARBA" id="ARBA00023004"/>
    </source>
</evidence>
<dbReference type="InterPro" id="IPR050121">
    <property type="entry name" value="Cytochrome_P450_monoxygenase"/>
</dbReference>
<keyword evidence="3 5" id="KW-0479">Metal-binding</keyword>
<dbReference type="GO" id="GO:0020037">
    <property type="term" value="F:heme binding"/>
    <property type="evidence" value="ECO:0007669"/>
    <property type="project" value="InterPro"/>
</dbReference>
<dbReference type="GO" id="GO:0004497">
    <property type="term" value="F:monooxygenase activity"/>
    <property type="evidence" value="ECO:0007669"/>
    <property type="project" value="UniProtKB-KW"/>
</dbReference>
<dbReference type="InterPro" id="IPR002403">
    <property type="entry name" value="Cyt_P450_E_grp-IV"/>
</dbReference>
<accession>A0A164ABB5</accession>
<dbReference type="PRINTS" id="PR00385">
    <property type="entry name" value="P450"/>
</dbReference>
<reference evidence="8" key="1">
    <citation type="submission" date="2016-04" db="EMBL/GenBank/DDBJ databases">
        <authorList>
            <person name="Strapagiel D."/>
            <person name="Borowka P."/>
            <person name="Marciniak B."/>
            <person name="Bakula Z."/>
            <person name="Van Ingen J."/>
            <person name="Safianowska A."/>
            <person name="Dziadek J."/>
            <person name="Jagielski T."/>
        </authorList>
    </citation>
    <scope>NUCLEOTIDE SEQUENCE [LARGE SCALE GENOMIC DNA]</scope>
    <source>
        <strain evidence="8">1010001458</strain>
    </source>
</reference>
<dbReference type="Proteomes" id="UP000077342">
    <property type="component" value="Unassembled WGS sequence"/>
</dbReference>
<evidence type="ECO:0000256" key="3">
    <source>
        <dbReference type="ARBA" id="ARBA00022723"/>
    </source>
</evidence>
<dbReference type="PRINTS" id="PR00465">
    <property type="entry name" value="EP450IV"/>
</dbReference>
<evidence type="ECO:0000313" key="8">
    <source>
        <dbReference type="Proteomes" id="UP000077342"/>
    </source>
</evidence>
<comment type="caution">
    <text evidence="7">The sequence shown here is derived from an EMBL/GenBank/DDBJ whole genome shotgun (WGS) entry which is preliminary data.</text>
</comment>
<evidence type="ECO:0000313" key="7">
    <source>
        <dbReference type="EMBL" id="KZS62302.1"/>
    </source>
</evidence>
<dbReference type="Pfam" id="PF00067">
    <property type="entry name" value="p450"/>
    <property type="match status" value="1"/>
</dbReference>
<organism evidence="7 8">
    <name type="scientific">Mycobacterium ostraviense</name>
    <dbReference type="NCBI Taxonomy" id="2738409"/>
    <lineage>
        <taxon>Bacteria</taxon>
        <taxon>Bacillati</taxon>
        <taxon>Actinomycetota</taxon>
        <taxon>Actinomycetes</taxon>
        <taxon>Mycobacteriales</taxon>
        <taxon>Mycobacteriaceae</taxon>
        <taxon>Mycobacterium</taxon>
    </lineage>
</organism>
<evidence type="ECO:0000256" key="6">
    <source>
        <dbReference type="RuleBase" id="RU000461"/>
    </source>
</evidence>
<keyword evidence="4 5" id="KW-0408">Iron</keyword>
<keyword evidence="6" id="KW-0503">Monooxygenase</keyword>
<dbReference type="SUPFAM" id="SSF48264">
    <property type="entry name" value="Cytochrome P450"/>
    <property type="match status" value="1"/>
</dbReference>
<sequence length="426" mass="47329">MNAYRTVPYLPGEALLALYRHRGAVVDAGVGRHGFVYLLGAEANKFVFANADAFSWRETFESLVPVDGPTALIVSDGEDHRRRRSVVAPGLRHRQVQDYVQTMVSTVDAVIDTWRPGQRLDLYQEFRSAVRRSTAESLFGPRLAAHSDFLGEQLQPLLDLTHRPPQLIRLQRRLNSAGWRRAMAARRRIDDLVDAVIADARAQPGPDDRMLTTLIDMLSDNEIRDEIVSLITAGYETTSGALAWAAHTLLTLPGAWETAAHEVARVLGGNPPAASDIGSLTYLNGVVQETLRLYSPGVISARRVMRDLMFDGHRIRSGRLLIFSAYVTHRLPEIWPAPTEFRPRRWDPDSPDYRKPAPHEFIPFSGGLHRCVGAVMATTEMTVMLARLVARTTLRLPAQRIRAANFAALSPKPGLTVEIEGSVPAQ</sequence>
<gene>
    <name evidence="7" type="ORF">A4G28_25960</name>
</gene>
<dbReference type="InterPro" id="IPR036396">
    <property type="entry name" value="Cyt_P450_sf"/>
</dbReference>